<keyword evidence="3" id="KW-1185">Reference proteome</keyword>
<sequence>METEEADVSLLRAFEQIYQEYEELVSEVHTVRSNCNSEVRRRGALEITCSSLKQENERLRKLNMETLANFAHQFECHMKYQSMKEELVDANRKALDMKIEHERQVEKLEQDHRMKIADLENQVSCLVLQQSESEANITQLRQDLAHHKSSAADRESQCQREIQELRDWIVVEQQEKNELMKKLQDAETELMMTRSKQAEQQRESISIRHVETLKQKTMKLRRENEALKRRLSGSVGSNLQHL</sequence>
<accession>A0A7I8IXN4</accession>
<dbReference type="EMBL" id="LR743593">
    <property type="protein sequence ID" value="CAA2622714.1"/>
    <property type="molecule type" value="Genomic_DNA"/>
</dbReference>
<dbReference type="AlphaFoldDB" id="A0A7I8IXN4"/>
<organism evidence="2">
    <name type="scientific">Spirodela intermedia</name>
    <name type="common">Intermediate duckweed</name>
    <dbReference type="NCBI Taxonomy" id="51605"/>
    <lineage>
        <taxon>Eukaryota</taxon>
        <taxon>Viridiplantae</taxon>
        <taxon>Streptophyta</taxon>
        <taxon>Embryophyta</taxon>
        <taxon>Tracheophyta</taxon>
        <taxon>Spermatophyta</taxon>
        <taxon>Magnoliopsida</taxon>
        <taxon>Liliopsida</taxon>
        <taxon>Araceae</taxon>
        <taxon>Lemnoideae</taxon>
        <taxon>Spirodela</taxon>
    </lineage>
</organism>
<dbReference type="Proteomes" id="UP001189122">
    <property type="component" value="Unassembled WGS sequence"/>
</dbReference>
<name>A0A7I8IXN4_SPIIN</name>
<evidence type="ECO:0000256" key="1">
    <source>
        <dbReference type="SAM" id="Coils"/>
    </source>
</evidence>
<dbReference type="EMBL" id="CACRZD030000006">
    <property type="protein sequence ID" value="CAA6662345.1"/>
    <property type="molecule type" value="Genomic_DNA"/>
</dbReference>
<protein>
    <submittedName>
        <fullName evidence="2">Uncharacterized protein</fullName>
    </submittedName>
</protein>
<reference evidence="2 3" key="1">
    <citation type="submission" date="2019-12" db="EMBL/GenBank/DDBJ databases">
        <authorList>
            <person name="Scholz U."/>
            <person name="Mascher M."/>
            <person name="Fiebig A."/>
        </authorList>
    </citation>
    <scope>NUCLEOTIDE SEQUENCE</scope>
</reference>
<evidence type="ECO:0000313" key="3">
    <source>
        <dbReference type="Proteomes" id="UP001189122"/>
    </source>
</evidence>
<gene>
    <name evidence="2" type="ORF">SI7747_06008738</name>
</gene>
<proteinExistence type="predicted"/>
<keyword evidence="1" id="KW-0175">Coiled coil</keyword>
<feature type="coiled-coil region" evidence="1">
    <location>
        <begin position="42"/>
        <end position="122"/>
    </location>
</feature>
<feature type="coiled-coil region" evidence="1">
    <location>
        <begin position="169"/>
        <end position="230"/>
    </location>
</feature>
<evidence type="ECO:0000313" key="2">
    <source>
        <dbReference type="EMBL" id="CAA2622714.1"/>
    </source>
</evidence>